<dbReference type="InterPro" id="IPR029479">
    <property type="entry name" value="Nitroreductase"/>
</dbReference>
<accession>A0A9W5Y4Y5</accession>
<organism evidence="4 5">
    <name type="scientific">Clostridium folliculivorans</name>
    <dbReference type="NCBI Taxonomy" id="2886038"/>
    <lineage>
        <taxon>Bacteria</taxon>
        <taxon>Bacillati</taxon>
        <taxon>Bacillota</taxon>
        <taxon>Clostridia</taxon>
        <taxon>Eubacteriales</taxon>
        <taxon>Clostridiaceae</taxon>
        <taxon>Clostridium</taxon>
    </lineage>
</organism>
<proteinExistence type="inferred from homology"/>
<protein>
    <submittedName>
        <fullName evidence="4">Nitroreductase</fullName>
    </submittedName>
</protein>
<evidence type="ECO:0000256" key="2">
    <source>
        <dbReference type="ARBA" id="ARBA00023002"/>
    </source>
</evidence>
<comment type="similarity">
    <text evidence="1">Belongs to the nitroreductase family.</text>
</comment>
<dbReference type="EMBL" id="BQXY01000006">
    <property type="protein sequence ID" value="GKU26573.1"/>
    <property type="molecule type" value="Genomic_DNA"/>
</dbReference>
<dbReference type="Proteomes" id="UP001057868">
    <property type="component" value="Unassembled WGS sequence"/>
</dbReference>
<dbReference type="GO" id="GO:0016491">
    <property type="term" value="F:oxidoreductase activity"/>
    <property type="evidence" value="ECO:0007669"/>
    <property type="project" value="UniProtKB-KW"/>
</dbReference>
<dbReference type="AlphaFoldDB" id="A0A9W5Y4Y5"/>
<reference evidence="4" key="1">
    <citation type="journal article" date="2023" name="Int. J. Syst. Evol. Microbiol.">
        <title>&lt;i&gt;Clostridium folliculivorans&lt;/i&gt; sp. nov., isolated from soil samples of an organic paddy in Japan.</title>
        <authorList>
            <person name="Tazawa J."/>
            <person name="Kobayashi H."/>
            <person name="Tanizawa Y."/>
            <person name="Uchino A."/>
            <person name="Tanaka F."/>
            <person name="Urashima Y."/>
            <person name="Miura S."/>
            <person name="Sakamoto M."/>
            <person name="Ohkuma M."/>
            <person name="Tohno M."/>
        </authorList>
    </citation>
    <scope>NUCLEOTIDE SEQUENCE</scope>
    <source>
        <strain evidence="4">D1-1</strain>
    </source>
</reference>
<dbReference type="PANTHER" id="PTHR43673">
    <property type="entry name" value="NAD(P)H NITROREDUCTASE YDGI-RELATED"/>
    <property type="match status" value="1"/>
</dbReference>
<dbReference type="CDD" id="cd02137">
    <property type="entry name" value="MhqN-like"/>
    <property type="match status" value="1"/>
</dbReference>
<evidence type="ECO:0000259" key="3">
    <source>
        <dbReference type="Pfam" id="PF00881"/>
    </source>
</evidence>
<dbReference type="Pfam" id="PF00881">
    <property type="entry name" value="Nitroreductase"/>
    <property type="match status" value="1"/>
</dbReference>
<sequence length="210" mass="24237">MTDLKTLIEQRHSANNFIEGVKIPKEDFEAIFDLLKLAPSCFNIQHANYLVITDEEKKEALREAAFNQYKIHTASAAVLVLGDKEAYKKVDSIYSGMLSLKMLSKIDYDKMMTDVFNLYEGRGQEFQRDEAIRNASLSAMMFMMIAKDKGWDTCPMIGFDNERVSKLFNIPENLEPVLLITMGKEDTSKRRMRGYRRPVGEFVTFETFNK</sequence>
<dbReference type="PANTHER" id="PTHR43673:SF12">
    <property type="entry name" value="PROTEIN DRGA"/>
    <property type="match status" value="1"/>
</dbReference>
<dbReference type="Gene3D" id="3.40.109.10">
    <property type="entry name" value="NADH Oxidase"/>
    <property type="match status" value="1"/>
</dbReference>
<keyword evidence="2" id="KW-0560">Oxidoreductase</keyword>
<evidence type="ECO:0000313" key="5">
    <source>
        <dbReference type="Proteomes" id="UP001057868"/>
    </source>
</evidence>
<dbReference type="InterPro" id="IPR000415">
    <property type="entry name" value="Nitroreductase-like"/>
</dbReference>
<keyword evidence="5" id="KW-1185">Reference proteome</keyword>
<dbReference type="SUPFAM" id="SSF55469">
    <property type="entry name" value="FMN-dependent nitroreductase-like"/>
    <property type="match status" value="1"/>
</dbReference>
<comment type="caution">
    <text evidence="4">The sequence shown here is derived from an EMBL/GenBank/DDBJ whole genome shotgun (WGS) entry which is preliminary data.</text>
</comment>
<dbReference type="RefSeq" id="WP_261853473.1">
    <property type="nucleotide sequence ID" value="NZ_BQXY01000006.1"/>
</dbReference>
<evidence type="ECO:0000256" key="1">
    <source>
        <dbReference type="ARBA" id="ARBA00007118"/>
    </source>
</evidence>
<gene>
    <name evidence="4" type="ORF">CFOLD11_34000</name>
</gene>
<feature type="domain" description="Nitroreductase" evidence="3">
    <location>
        <begin position="8"/>
        <end position="184"/>
    </location>
</feature>
<evidence type="ECO:0000313" key="4">
    <source>
        <dbReference type="EMBL" id="GKU26573.1"/>
    </source>
</evidence>
<name>A0A9W5Y4Y5_9CLOT</name>